<comment type="similarity">
    <text evidence="1">Belongs to the methyltransferase superfamily.</text>
</comment>
<dbReference type="InterPro" id="IPR051052">
    <property type="entry name" value="Diverse_substrate_MTase"/>
</dbReference>
<sequence>MNEFCAQAANALAQEKGAVAQEKGLDRPTPLQNASKSLNISSGISEKAVAERFSKAAPRYDKLAAIQHTIAQHGLHNLPAQLVGNALDIGCGTGVHTQSLNARGLHAVGVDIAQGMLSLAGTNYPHLTFKLGSAQALPIASNSIDVAFSSMALQWANCLNSVAEEVHRVLNHDAIAELAIMVSGSFEELTHARKLAQLPTAMTPLPTADGWNRAFRGAGLAVKRVITRDYVDSHSDIMSLLRSVKGVGAGETGKQQKVLSRQDIKKLSMAYHNIHGEAGSLPLTYRVCHFRLEKKA</sequence>
<reference evidence="5 6" key="1">
    <citation type="submission" date="2020-01" db="EMBL/GenBank/DDBJ databases">
        <title>Genomes of bacteria type strains.</title>
        <authorList>
            <person name="Chen J."/>
            <person name="Zhu S."/>
            <person name="Yang J."/>
        </authorList>
    </citation>
    <scope>NUCLEOTIDE SEQUENCE [LARGE SCALE GENOMIC DNA]</scope>
    <source>
        <strain evidence="5 6">LMG 24078</strain>
    </source>
</reference>
<accession>A0A6N9TD97</accession>
<dbReference type="GO" id="GO:0032259">
    <property type="term" value="P:methylation"/>
    <property type="evidence" value="ECO:0007669"/>
    <property type="project" value="UniProtKB-KW"/>
</dbReference>
<evidence type="ECO:0000256" key="3">
    <source>
        <dbReference type="ARBA" id="ARBA00022679"/>
    </source>
</evidence>
<comment type="caution">
    <text evidence="5">The sequence shown here is derived from an EMBL/GenBank/DDBJ whole genome shotgun (WGS) entry which is preliminary data.</text>
</comment>
<organism evidence="5 6">
    <name type="scientific">Alteromonas genovensis</name>
    <dbReference type="NCBI Taxonomy" id="471225"/>
    <lineage>
        <taxon>Bacteria</taxon>
        <taxon>Pseudomonadati</taxon>
        <taxon>Pseudomonadota</taxon>
        <taxon>Gammaproteobacteria</taxon>
        <taxon>Alteromonadales</taxon>
        <taxon>Alteromonadaceae</taxon>
        <taxon>Alteromonas/Salinimonas group</taxon>
        <taxon>Alteromonas</taxon>
    </lineage>
</organism>
<keyword evidence="3 5" id="KW-0808">Transferase</keyword>
<dbReference type="PANTHER" id="PTHR44942">
    <property type="entry name" value="METHYLTRANSF_11 DOMAIN-CONTAINING PROTEIN"/>
    <property type="match status" value="1"/>
</dbReference>
<dbReference type="GO" id="GO:0008757">
    <property type="term" value="F:S-adenosylmethionine-dependent methyltransferase activity"/>
    <property type="evidence" value="ECO:0007669"/>
    <property type="project" value="InterPro"/>
</dbReference>
<gene>
    <name evidence="5" type="ORF">GTQ48_06315</name>
</gene>
<dbReference type="Pfam" id="PF08241">
    <property type="entry name" value="Methyltransf_11"/>
    <property type="match status" value="1"/>
</dbReference>
<proteinExistence type="inferred from homology"/>
<evidence type="ECO:0000256" key="1">
    <source>
        <dbReference type="ARBA" id="ARBA00008361"/>
    </source>
</evidence>
<feature type="domain" description="Methyltransferase type 11" evidence="4">
    <location>
        <begin position="87"/>
        <end position="173"/>
    </location>
</feature>
<name>A0A6N9TD97_9ALTE</name>
<dbReference type="EMBL" id="JAAAWO010000003">
    <property type="protein sequence ID" value="NDW15130.1"/>
    <property type="molecule type" value="Genomic_DNA"/>
</dbReference>
<dbReference type="SUPFAM" id="SSF53335">
    <property type="entry name" value="S-adenosyl-L-methionine-dependent methyltransferases"/>
    <property type="match status" value="1"/>
</dbReference>
<evidence type="ECO:0000313" key="6">
    <source>
        <dbReference type="Proteomes" id="UP000471381"/>
    </source>
</evidence>
<dbReference type="InterPro" id="IPR029063">
    <property type="entry name" value="SAM-dependent_MTases_sf"/>
</dbReference>
<keyword evidence="2 5" id="KW-0489">Methyltransferase</keyword>
<dbReference type="RefSeq" id="WP_163105672.1">
    <property type="nucleotide sequence ID" value="NZ_JAAAWO010000003.1"/>
</dbReference>
<keyword evidence="6" id="KW-1185">Reference proteome</keyword>
<dbReference type="AlphaFoldDB" id="A0A6N9TD97"/>
<evidence type="ECO:0000256" key="2">
    <source>
        <dbReference type="ARBA" id="ARBA00022603"/>
    </source>
</evidence>
<evidence type="ECO:0000259" key="4">
    <source>
        <dbReference type="Pfam" id="PF08241"/>
    </source>
</evidence>
<dbReference type="Proteomes" id="UP000471381">
    <property type="component" value="Unassembled WGS sequence"/>
</dbReference>
<dbReference type="PANTHER" id="PTHR44942:SF4">
    <property type="entry name" value="METHYLTRANSFERASE TYPE 11 DOMAIN-CONTAINING PROTEIN"/>
    <property type="match status" value="1"/>
</dbReference>
<dbReference type="Gene3D" id="3.40.50.150">
    <property type="entry name" value="Vaccinia Virus protein VP39"/>
    <property type="match status" value="1"/>
</dbReference>
<protein>
    <submittedName>
        <fullName evidence="5">Methyltransferase domain-containing protein</fullName>
    </submittedName>
</protein>
<dbReference type="InterPro" id="IPR013216">
    <property type="entry name" value="Methyltransf_11"/>
</dbReference>
<dbReference type="CDD" id="cd02440">
    <property type="entry name" value="AdoMet_MTases"/>
    <property type="match status" value="1"/>
</dbReference>
<evidence type="ECO:0000313" key="5">
    <source>
        <dbReference type="EMBL" id="NDW15130.1"/>
    </source>
</evidence>